<protein>
    <submittedName>
        <fullName evidence="1">Uncharacterized protein</fullName>
    </submittedName>
</protein>
<proteinExistence type="predicted"/>
<name>A0A2N1PJK9_9BACT</name>
<sequence length="170" mass="18670">MNRIPLTEAATLARLTRDKARYWSGVLELPIVKEGRVSYLPDGADRLLNAMRVAVEGGMSPATAAVEVKNIHALPVEKSAPICTVDTDTAARINDLENAVMLLVEQNKTLIAMAQAQAVKIDTLTVKLLPQPETKPVNVWQPEPRKAPQVSTLKKLWLELFNPAMLRATP</sequence>
<accession>A0A2N1PJK9</accession>
<organism evidence="1 2">
    <name type="scientific">Candidatus Wallbacteria bacterium HGW-Wallbacteria-1</name>
    <dbReference type="NCBI Taxonomy" id="2013854"/>
    <lineage>
        <taxon>Bacteria</taxon>
        <taxon>Candidatus Walliibacteriota</taxon>
    </lineage>
</organism>
<evidence type="ECO:0000313" key="1">
    <source>
        <dbReference type="EMBL" id="PKK88520.1"/>
    </source>
</evidence>
<dbReference type="Proteomes" id="UP000233256">
    <property type="component" value="Unassembled WGS sequence"/>
</dbReference>
<dbReference type="EMBL" id="PGXC01000043">
    <property type="protein sequence ID" value="PKK88520.1"/>
    <property type="molecule type" value="Genomic_DNA"/>
</dbReference>
<comment type="caution">
    <text evidence="1">The sequence shown here is derived from an EMBL/GenBank/DDBJ whole genome shotgun (WGS) entry which is preliminary data.</text>
</comment>
<gene>
    <name evidence="1" type="ORF">CVV64_18375</name>
</gene>
<dbReference type="AlphaFoldDB" id="A0A2N1PJK9"/>
<evidence type="ECO:0000313" key="2">
    <source>
        <dbReference type="Proteomes" id="UP000233256"/>
    </source>
</evidence>
<reference evidence="1 2" key="1">
    <citation type="journal article" date="2017" name="ISME J.">
        <title>Potential for microbial H2 and metal transformations associated with novel bacteria and archaea in deep terrestrial subsurface sediments.</title>
        <authorList>
            <person name="Hernsdorf A.W."/>
            <person name="Amano Y."/>
            <person name="Miyakawa K."/>
            <person name="Ise K."/>
            <person name="Suzuki Y."/>
            <person name="Anantharaman K."/>
            <person name="Probst A."/>
            <person name="Burstein D."/>
            <person name="Thomas B.C."/>
            <person name="Banfield J.F."/>
        </authorList>
    </citation>
    <scope>NUCLEOTIDE SEQUENCE [LARGE SCALE GENOMIC DNA]</scope>
    <source>
        <strain evidence="1">HGW-Wallbacteria-1</strain>
    </source>
</reference>